<dbReference type="PANTHER" id="PTHR39431:SF1">
    <property type="entry name" value="FRPA_C-RELATED PROTEIN"/>
    <property type="match status" value="1"/>
</dbReference>
<dbReference type="EMBL" id="CP003349">
    <property type="protein sequence ID" value="AFD08490.1"/>
    <property type="molecule type" value="Genomic_DNA"/>
</dbReference>
<dbReference type="HOGENOM" id="CLU_582531_0_0_10"/>
<keyword evidence="1 2" id="KW-0732">Signal</keyword>
<organism evidence="3 4">
    <name type="scientific">Solitalea canadensis (strain ATCC 29591 / DSM 3403 / JCM 21819 / LMG 8368 / NBRC 15130 / NCIMB 12057 / USAM 9D)</name>
    <name type="common">Flexibacter canadensis</name>
    <dbReference type="NCBI Taxonomy" id="929556"/>
    <lineage>
        <taxon>Bacteria</taxon>
        <taxon>Pseudomonadati</taxon>
        <taxon>Bacteroidota</taxon>
        <taxon>Sphingobacteriia</taxon>
        <taxon>Sphingobacteriales</taxon>
        <taxon>Sphingobacteriaceae</taxon>
        <taxon>Solitalea</taxon>
    </lineage>
</organism>
<evidence type="ECO:0000256" key="1">
    <source>
        <dbReference type="ARBA" id="ARBA00022729"/>
    </source>
</evidence>
<feature type="chain" id="PRO_5003613302" description="FG-GAP repeat protein" evidence="2">
    <location>
        <begin position="23"/>
        <end position="469"/>
    </location>
</feature>
<dbReference type="eggNOG" id="COG1621">
    <property type="taxonomic scope" value="Bacteria"/>
</dbReference>
<dbReference type="OrthoDB" id="9772095at2"/>
<dbReference type="STRING" id="929556.Solca_3485"/>
<feature type="signal peptide" evidence="2">
    <location>
        <begin position="1"/>
        <end position="22"/>
    </location>
</feature>
<evidence type="ECO:0008006" key="5">
    <source>
        <dbReference type="Google" id="ProtNLM"/>
    </source>
</evidence>
<dbReference type="KEGG" id="scn:Solca_3485"/>
<evidence type="ECO:0000313" key="4">
    <source>
        <dbReference type="Proteomes" id="UP000007590"/>
    </source>
</evidence>
<dbReference type="Proteomes" id="UP000007590">
    <property type="component" value="Chromosome"/>
</dbReference>
<evidence type="ECO:0000256" key="2">
    <source>
        <dbReference type="SAM" id="SignalP"/>
    </source>
</evidence>
<dbReference type="PANTHER" id="PTHR39431">
    <property type="entry name" value="FRPA/C-RELATED PROTEIN"/>
    <property type="match status" value="1"/>
</dbReference>
<dbReference type="PROSITE" id="PS51257">
    <property type="entry name" value="PROKAR_LIPOPROTEIN"/>
    <property type="match status" value="1"/>
</dbReference>
<sequence>MKISLKSLLGLLMVCLSFVSCKKEEIGPIRETINNTNNKGIIVNAYIDSLSVNDSKSIERIPGSFPNGTIYPSIELIGINLEYYTYRVKLNYEAPNPGITEWQFSIGPTGDFFYIYKTTHGENVADVKIPYPITGPLNVEVRCTYTTYDPNIEPNPKPHTIKGGFCQIDVLSFYPSTIRSFPNYGSSSDAIAVPADYDGDGKTDLSIKDKAGVWYIDYASNGFGNWDSSFSGYGTSVGAVPVPEDYDGDGKADLSIKDSNTGIWYIDYASNGFGRFDVSYGGYGSSSTDIPCPADYDGDGKADLSIRNGQGKWNIDYASNGFGKWDINYSNYGFTGQEFPVPADYDGDGKADLSIKNSTNGIWYIDYASNGFGAWDMSFNGYGSSSSDKPCPADYDGDGKADLAIRNNKGEWYIDYAKDQFGKFNAVAYGFGDSMSHNAQADYDGDGKANLSVKQNDGVWVINYAKPQL</sequence>
<name>H8KXG1_SOLCM</name>
<dbReference type="InterPro" id="IPR028994">
    <property type="entry name" value="Integrin_alpha_N"/>
</dbReference>
<dbReference type="AlphaFoldDB" id="H8KXG1"/>
<dbReference type="RefSeq" id="WP_014681713.1">
    <property type="nucleotide sequence ID" value="NC_017770.1"/>
</dbReference>
<gene>
    <name evidence="3" type="ordered locus">Solca_3485</name>
</gene>
<dbReference type="InterPro" id="IPR013517">
    <property type="entry name" value="FG-GAP"/>
</dbReference>
<dbReference type="Pfam" id="PF13517">
    <property type="entry name" value="FG-GAP_3"/>
    <property type="match status" value="1"/>
</dbReference>
<evidence type="ECO:0000313" key="3">
    <source>
        <dbReference type="EMBL" id="AFD08490.1"/>
    </source>
</evidence>
<proteinExistence type="predicted"/>
<protein>
    <recommendedName>
        <fullName evidence="5">FG-GAP repeat protein</fullName>
    </recommendedName>
</protein>
<accession>H8KXG1</accession>
<dbReference type="SUPFAM" id="SSF69318">
    <property type="entry name" value="Integrin alpha N-terminal domain"/>
    <property type="match status" value="1"/>
</dbReference>
<reference evidence="3" key="1">
    <citation type="submission" date="2012-02" db="EMBL/GenBank/DDBJ databases">
        <title>The complete genome of Solitalea canadensis DSM 3403.</title>
        <authorList>
            <consortium name="US DOE Joint Genome Institute (JGI-PGF)"/>
            <person name="Lucas S."/>
            <person name="Copeland A."/>
            <person name="Lapidus A."/>
            <person name="Glavina del Rio T."/>
            <person name="Dalin E."/>
            <person name="Tice H."/>
            <person name="Bruce D."/>
            <person name="Goodwin L."/>
            <person name="Pitluck S."/>
            <person name="Peters L."/>
            <person name="Ovchinnikova G."/>
            <person name="Lu M."/>
            <person name="Kyrpides N."/>
            <person name="Mavromatis K."/>
            <person name="Ivanova N."/>
            <person name="Brettin T."/>
            <person name="Detter J.C."/>
            <person name="Han C."/>
            <person name="Larimer F."/>
            <person name="Land M."/>
            <person name="Hauser L."/>
            <person name="Markowitz V."/>
            <person name="Cheng J.-F."/>
            <person name="Hugenholtz P."/>
            <person name="Woyke T."/>
            <person name="Wu D."/>
            <person name="Spring S."/>
            <person name="Schroeder M."/>
            <person name="Kopitz M."/>
            <person name="Brambilla E."/>
            <person name="Klenk H.-P."/>
            <person name="Eisen J.A."/>
        </authorList>
    </citation>
    <scope>NUCLEOTIDE SEQUENCE</scope>
    <source>
        <strain evidence="3">DSM 3403</strain>
    </source>
</reference>
<keyword evidence="4" id="KW-1185">Reference proteome</keyword>